<keyword evidence="10 14" id="KW-0560">Oxidoreductase</keyword>
<dbReference type="InterPro" id="IPR008254">
    <property type="entry name" value="Flavodoxin/NO_synth"/>
</dbReference>
<keyword evidence="15" id="KW-1185">Reference proteome</keyword>
<dbReference type="Pfam" id="PF00667">
    <property type="entry name" value="FAD_binding_1"/>
    <property type="match status" value="2"/>
</dbReference>
<comment type="caution">
    <text evidence="14">The sequence shown here is derived from an EMBL/GenBank/DDBJ whole genome shotgun (WGS) entry which is preliminary data.</text>
</comment>
<evidence type="ECO:0000259" key="13">
    <source>
        <dbReference type="PROSITE" id="PS51384"/>
    </source>
</evidence>
<sequence>MTRVHKHIANHPLGDAPARGQAAAIPFGRPKVVDVNALQAHLASSPGLADDRQALLRQLVDGLDPAQLYWIAAWVANQAAHPTARQGAVAPANATRLTVLYGSQTGNARRVAERFAAEAEASGLPVRLVRAGAYATRELADERYLAVVVSTQGEGEPPDDARGFVEFLASRRAPKLPKLQYTVLGLGDSSYPQFNAMGRALDARLAELGAQRLAPLAEADIDIEPVAAPWSEGALALLRERLAHDAPIASVTPLRVAATRPQFHRDRPFPAPVLANQRIVSRASDRDVRHVELSLEGSGLRYAPGDALGVWHRNPASLVTAFLAALSLDGDAAVTHDGRTQPLREWLTRERELTRLSRPLVQAVAGRADSAGLRAALQSPDALRELFDSHQPIDLLRAHPADWDAAALVAALRPLTPRLYSIASSPRAVGDDEVHLTVAVVGYHAYGEPHLGAASHWIAAADEDATLDVFIEPNERFRLPADGARDVIMIGPGTGVAPFRAFVQERQQAGATGRNWLLFGNRHVADDFLYQVEWQQALKDGALHRLDVAFSRDQAQKRYVQHVLRERGAELYDWLAGGAHIYVCGDAAQMAKDVHSALADIVATHGGKTPEAAQAWLSELLQDGRYARDVY</sequence>
<evidence type="ECO:0000313" key="15">
    <source>
        <dbReference type="Proteomes" id="UP001620460"/>
    </source>
</evidence>
<dbReference type="Proteomes" id="UP001620460">
    <property type="component" value="Unassembled WGS sequence"/>
</dbReference>
<dbReference type="InterPro" id="IPR003097">
    <property type="entry name" value="CysJ-like_FAD-binding"/>
</dbReference>
<name>A0ABW8JWI0_9GAMM</name>
<keyword evidence="8" id="KW-0521">NADP</keyword>
<evidence type="ECO:0000256" key="3">
    <source>
        <dbReference type="ARBA" id="ARBA00022448"/>
    </source>
</evidence>
<dbReference type="InterPro" id="IPR039261">
    <property type="entry name" value="FNR_nucleotide-bd"/>
</dbReference>
<dbReference type="InterPro" id="IPR017927">
    <property type="entry name" value="FAD-bd_FR_type"/>
</dbReference>
<evidence type="ECO:0000256" key="9">
    <source>
        <dbReference type="ARBA" id="ARBA00022982"/>
    </source>
</evidence>
<evidence type="ECO:0000256" key="5">
    <source>
        <dbReference type="ARBA" id="ARBA00022630"/>
    </source>
</evidence>
<dbReference type="PRINTS" id="PR00369">
    <property type="entry name" value="FLAVODOXIN"/>
</dbReference>
<dbReference type="Gene3D" id="3.40.50.80">
    <property type="entry name" value="Nucleotide-binding domain of ferredoxin-NADP reductase (FNR) module"/>
    <property type="match status" value="1"/>
</dbReference>
<gene>
    <name evidence="14" type="ORF">ISP17_11615</name>
</gene>
<evidence type="ECO:0000256" key="1">
    <source>
        <dbReference type="ARBA" id="ARBA00001917"/>
    </source>
</evidence>
<keyword evidence="5" id="KW-0285">Flavoprotein</keyword>
<dbReference type="PRINTS" id="PR00371">
    <property type="entry name" value="FPNCR"/>
</dbReference>
<dbReference type="Pfam" id="PF00175">
    <property type="entry name" value="NAD_binding_1"/>
    <property type="match status" value="1"/>
</dbReference>
<keyword evidence="6" id="KW-0288">FMN</keyword>
<dbReference type="InterPro" id="IPR010199">
    <property type="entry name" value="CysJ"/>
</dbReference>
<dbReference type="SUPFAM" id="SSF52218">
    <property type="entry name" value="Flavoproteins"/>
    <property type="match status" value="1"/>
</dbReference>
<keyword evidence="9" id="KW-0249">Electron transport</keyword>
<evidence type="ECO:0000259" key="12">
    <source>
        <dbReference type="PROSITE" id="PS50902"/>
    </source>
</evidence>
<dbReference type="SUPFAM" id="SSF52343">
    <property type="entry name" value="Ferredoxin reductase-like, C-terminal NADP-linked domain"/>
    <property type="match status" value="1"/>
</dbReference>
<comment type="cofactor">
    <cofactor evidence="1">
        <name>FMN</name>
        <dbReference type="ChEBI" id="CHEBI:58210"/>
    </cofactor>
</comment>
<comment type="cofactor">
    <cofactor evidence="2">
        <name>FAD</name>
        <dbReference type="ChEBI" id="CHEBI:57692"/>
    </cofactor>
</comment>
<dbReference type="Gene3D" id="3.40.50.360">
    <property type="match status" value="1"/>
</dbReference>
<keyword evidence="11" id="KW-0198">Cysteine biosynthesis</keyword>
<dbReference type="PANTHER" id="PTHR19384:SF128">
    <property type="entry name" value="NADPH OXIDOREDUCTASE A"/>
    <property type="match status" value="1"/>
</dbReference>
<dbReference type="InterPro" id="IPR029039">
    <property type="entry name" value="Flavoprotein-like_sf"/>
</dbReference>
<dbReference type="InterPro" id="IPR023173">
    <property type="entry name" value="NADPH_Cyt_P450_Rdtase_alpha"/>
</dbReference>
<evidence type="ECO:0000256" key="6">
    <source>
        <dbReference type="ARBA" id="ARBA00022643"/>
    </source>
</evidence>
<dbReference type="InterPro" id="IPR001433">
    <property type="entry name" value="OxRdtase_FAD/NAD-bd"/>
</dbReference>
<accession>A0ABW8JWI0</accession>
<dbReference type="CDD" id="cd06199">
    <property type="entry name" value="SiR"/>
    <property type="match status" value="1"/>
</dbReference>
<dbReference type="NCBIfam" id="TIGR01931">
    <property type="entry name" value="cysJ"/>
    <property type="match status" value="1"/>
</dbReference>
<dbReference type="EMBL" id="JADIKM010000003">
    <property type="protein sequence ID" value="MFK2904615.1"/>
    <property type="molecule type" value="Genomic_DNA"/>
</dbReference>
<dbReference type="InterPro" id="IPR001094">
    <property type="entry name" value="Flavdoxin-like"/>
</dbReference>
<dbReference type="PROSITE" id="PS51384">
    <property type="entry name" value="FAD_FR"/>
    <property type="match status" value="1"/>
</dbReference>
<evidence type="ECO:0000256" key="10">
    <source>
        <dbReference type="ARBA" id="ARBA00023002"/>
    </source>
</evidence>
<evidence type="ECO:0000256" key="2">
    <source>
        <dbReference type="ARBA" id="ARBA00001974"/>
    </source>
</evidence>
<dbReference type="PIRSF" id="PIRSF000207">
    <property type="entry name" value="SiR-FP_CysJ"/>
    <property type="match status" value="1"/>
</dbReference>
<dbReference type="EC" id="1.8.1.2" evidence="14"/>
<dbReference type="Gene3D" id="2.40.30.10">
    <property type="entry name" value="Translation factors"/>
    <property type="match status" value="1"/>
</dbReference>
<dbReference type="Gene3D" id="1.20.990.10">
    <property type="entry name" value="NADPH-cytochrome p450 Reductase, Chain A, domain 3"/>
    <property type="match status" value="1"/>
</dbReference>
<dbReference type="GO" id="GO:0004783">
    <property type="term" value="F:sulfite reductase (NADPH) activity"/>
    <property type="evidence" value="ECO:0007669"/>
    <property type="project" value="UniProtKB-EC"/>
</dbReference>
<evidence type="ECO:0000256" key="8">
    <source>
        <dbReference type="ARBA" id="ARBA00022857"/>
    </source>
</evidence>
<dbReference type="PANTHER" id="PTHR19384">
    <property type="entry name" value="NITRIC OXIDE SYNTHASE-RELATED"/>
    <property type="match status" value="1"/>
</dbReference>
<keyword evidence="3" id="KW-0813">Transport</keyword>
<organism evidence="14 15">
    <name type="scientific">Dyella ginsengisoli</name>
    <dbReference type="NCBI Taxonomy" id="363848"/>
    <lineage>
        <taxon>Bacteria</taxon>
        <taxon>Pseudomonadati</taxon>
        <taxon>Pseudomonadota</taxon>
        <taxon>Gammaproteobacteria</taxon>
        <taxon>Lysobacterales</taxon>
        <taxon>Rhodanobacteraceae</taxon>
        <taxon>Dyella</taxon>
    </lineage>
</organism>
<protein>
    <submittedName>
        <fullName evidence="14">Assimilatory sulfite reductase (NADPH) flavoprotein subunit</fullName>
        <ecNumber evidence="14">1.8.1.2</ecNumber>
    </submittedName>
</protein>
<feature type="domain" description="Flavodoxin-like" evidence="12">
    <location>
        <begin position="97"/>
        <end position="235"/>
    </location>
</feature>
<dbReference type="SUPFAM" id="SSF63380">
    <property type="entry name" value="Riboflavin synthase domain-like"/>
    <property type="match status" value="1"/>
</dbReference>
<keyword evidence="4" id="KW-0028">Amino-acid biosynthesis</keyword>
<evidence type="ECO:0000256" key="11">
    <source>
        <dbReference type="ARBA" id="ARBA00023192"/>
    </source>
</evidence>
<dbReference type="PROSITE" id="PS50902">
    <property type="entry name" value="FLAVODOXIN_LIKE"/>
    <property type="match status" value="1"/>
</dbReference>
<evidence type="ECO:0000313" key="14">
    <source>
        <dbReference type="EMBL" id="MFK2904615.1"/>
    </source>
</evidence>
<evidence type="ECO:0000256" key="7">
    <source>
        <dbReference type="ARBA" id="ARBA00022827"/>
    </source>
</evidence>
<feature type="domain" description="FAD-binding FR-type" evidence="13">
    <location>
        <begin position="266"/>
        <end position="480"/>
    </location>
</feature>
<dbReference type="InterPro" id="IPR001709">
    <property type="entry name" value="Flavoprot_Pyr_Nucl_cyt_Rdtase"/>
</dbReference>
<dbReference type="InterPro" id="IPR017938">
    <property type="entry name" value="Riboflavin_synthase-like_b-brl"/>
</dbReference>
<dbReference type="Pfam" id="PF00258">
    <property type="entry name" value="Flavodoxin_1"/>
    <property type="match status" value="1"/>
</dbReference>
<evidence type="ECO:0000256" key="4">
    <source>
        <dbReference type="ARBA" id="ARBA00022605"/>
    </source>
</evidence>
<proteinExistence type="predicted"/>
<keyword evidence="7" id="KW-0274">FAD</keyword>
<reference evidence="14 15" key="1">
    <citation type="submission" date="2020-10" db="EMBL/GenBank/DDBJ databases">
        <title>Phylogeny of dyella-like bacteria.</title>
        <authorList>
            <person name="Fu J."/>
        </authorList>
    </citation>
    <scope>NUCLEOTIDE SEQUENCE [LARGE SCALE GENOMIC DNA]</scope>
    <source>
        <strain evidence="14 15">Gsoil3046</strain>
    </source>
</reference>